<comment type="caution">
    <text evidence="3">The sequence shown here is derived from an EMBL/GenBank/DDBJ whole genome shotgun (WGS) entry which is preliminary data.</text>
</comment>
<organism evidence="3 4">
    <name type="scientific">Candidatus Nomurabacteria bacterium CG1_02_47_685</name>
    <dbReference type="NCBI Taxonomy" id="1805282"/>
    <lineage>
        <taxon>Bacteria</taxon>
        <taxon>Candidatus Nomuraibacteriota</taxon>
    </lineage>
</organism>
<dbReference type="Proteomes" id="UP000183206">
    <property type="component" value="Unassembled WGS sequence"/>
</dbReference>
<gene>
    <name evidence="3" type="ORF">AUJ44_02785</name>
</gene>
<dbReference type="STRING" id="1805282.AUJ44_02785"/>
<evidence type="ECO:0000256" key="2">
    <source>
        <dbReference type="SAM" id="Phobius"/>
    </source>
</evidence>
<evidence type="ECO:0000313" key="4">
    <source>
        <dbReference type="Proteomes" id="UP000183206"/>
    </source>
</evidence>
<feature type="transmembrane region" description="Helical" evidence="2">
    <location>
        <begin position="27"/>
        <end position="51"/>
    </location>
</feature>
<keyword evidence="2" id="KW-0812">Transmembrane</keyword>
<keyword evidence="2" id="KW-0472">Membrane</keyword>
<evidence type="ECO:0000313" key="3">
    <source>
        <dbReference type="EMBL" id="OIO32286.1"/>
    </source>
</evidence>
<evidence type="ECO:0000256" key="1">
    <source>
        <dbReference type="SAM" id="MobiDB-lite"/>
    </source>
</evidence>
<accession>A0A1J4VCM0</accession>
<sequence length="232" mass="25849">MDRDTRISFIPKKPLIAKKSTDGRRPVSLFVSLSSILWIIVFSVYAGLYFYRISLDKTVEAKTVQLEEEKRALESTAVIARAHRIEQDIGNMKFVLEKHVLFTPVLEFLQKITLESVQFTSIAFSGMGSGTASNGSSAAQDVKVALKGTALDFSSLAYQLDVLKKQHDVMKSFSLKNFSLDDFGNVNFELEILLRPSYLLYTNKFNNTKQAGDGQSLSASTTETVKPSDNVE</sequence>
<dbReference type="AlphaFoldDB" id="A0A1J4VCM0"/>
<proteinExistence type="predicted"/>
<evidence type="ECO:0008006" key="5">
    <source>
        <dbReference type="Google" id="ProtNLM"/>
    </source>
</evidence>
<feature type="region of interest" description="Disordered" evidence="1">
    <location>
        <begin position="211"/>
        <end position="232"/>
    </location>
</feature>
<dbReference type="EMBL" id="MNVO01000045">
    <property type="protein sequence ID" value="OIO32286.1"/>
    <property type="molecule type" value="Genomic_DNA"/>
</dbReference>
<reference evidence="3 4" key="1">
    <citation type="journal article" date="2016" name="Environ. Microbiol.">
        <title>Genomic resolution of a cold subsurface aquifer community provides metabolic insights for novel microbes adapted to high CO concentrations.</title>
        <authorList>
            <person name="Probst A.J."/>
            <person name="Castelle C.J."/>
            <person name="Singh A."/>
            <person name="Brown C.T."/>
            <person name="Anantharaman K."/>
            <person name="Sharon I."/>
            <person name="Hug L.A."/>
            <person name="Burstein D."/>
            <person name="Emerson J.B."/>
            <person name="Thomas B.C."/>
            <person name="Banfield J.F."/>
        </authorList>
    </citation>
    <scope>NUCLEOTIDE SEQUENCE [LARGE SCALE GENOMIC DNA]</scope>
    <source>
        <strain evidence="3">CG1_02_47_685</strain>
    </source>
</reference>
<name>A0A1J4VCM0_9BACT</name>
<protein>
    <recommendedName>
        <fullName evidence="5">PilN domain-containing protein</fullName>
    </recommendedName>
</protein>
<keyword evidence="2" id="KW-1133">Transmembrane helix</keyword>